<dbReference type="RefSeq" id="WP_285231626.1">
    <property type="nucleotide sequence ID" value="NZ_CP116346.1"/>
</dbReference>
<comment type="similarity">
    <text evidence="1">Belongs to the UPF0162 family.</text>
</comment>
<dbReference type="InterPro" id="IPR032698">
    <property type="entry name" value="SirB1_N"/>
</dbReference>
<proteinExistence type="inferred from homology"/>
<reference evidence="3" key="1">
    <citation type="submission" date="2023-01" db="EMBL/GenBank/DDBJ databases">
        <title>Whole genome sequence of Paucibacter sp. S2-9 isolated from pond sediment.</title>
        <authorList>
            <person name="Jung J.Y."/>
        </authorList>
    </citation>
    <scope>NUCLEOTIDE SEQUENCE</scope>
    <source>
        <strain evidence="3">S2-9</strain>
    </source>
</reference>
<dbReference type="PANTHER" id="PTHR31350:SF21">
    <property type="entry name" value="F-BOX ONLY PROTEIN 21"/>
    <property type="match status" value="1"/>
</dbReference>
<feature type="domain" description="Protein SirB1 N-terminal" evidence="2">
    <location>
        <begin position="47"/>
        <end position="204"/>
    </location>
</feature>
<accession>A0AA95SJZ8</accession>
<dbReference type="Proteomes" id="UP001177769">
    <property type="component" value="Chromosome"/>
</dbReference>
<evidence type="ECO:0000313" key="3">
    <source>
        <dbReference type="EMBL" id="WIT10553.1"/>
    </source>
</evidence>
<dbReference type="AlphaFoldDB" id="A0AA95SJZ8"/>
<dbReference type="Pfam" id="PF13369">
    <property type="entry name" value="Transglut_core2"/>
    <property type="match status" value="1"/>
</dbReference>
<sequence>MSASLSLRAPTPLEYFAALVADEQSLNLLEAAITIAQDEFPQLDVQQVLAEVDTLAQRLKRRLPADAAAAYRLRALNQYFHQELGFAGNVNNYYEAGNSFVHHVLATRRGIPITLAVIYMELAAQIGLRVQGVAFPGHFLLKLRLPQGEVVLDPFSGRSLTRNALEEFLLPYRHGAGLPDDQELPMELFLQAASPRQVLARMLRNLKEIHRSGQDWPRLLQVQQRLVTLLPGEAAECRDRAMTWFALGDLQAAAVDLAHYLAEVPDAPDRQALEAMLQEWRAKCARGGPTLH</sequence>
<dbReference type="KEGG" id="pais:PFX98_16755"/>
<dbReference type="EMBL" id="CP116346">
    <property type="protein sequence ID" value="WIT10553.1"/>
    <property type="molecule type" value="Genomic_DNA"/>
</dbReference>
<dbReference type="Pfam" id="PF13371">
    <property type="entry name" value="TPR_9"/>
    <property type="match status" value="1"/>
</dbReference>
<organism evidence="3 4">
    <name type="scientific">Paucibacter sediminis</name>
    <dbReference type="NCBI Taxonomy" id="3019553"/>
    <lineage>
        <taxon>Bacteria</taxon>
        <taxon>Pseudomonadati</taxon>
        <taxon>Pseudomonadota</taxon>
        <taxon>Betaproteobacteria</taxon>
        <taxon>Burkholderiales</taxon>
        <taxon>Sphaerotilaceae</taxon>
        <taxon>Roseateles</taxon>
    </lineage>
</organism>
<evidence type="ECO:0000259" key="2">
    <source>
        <dbReference type="Pfam" id="PF13369"/>
    </source>
</evidence>
<keyword evidence="4" id="KW-1185">Reference proteome</keyword>
<protein>
    <submittedName>
        <fullName evidence="3">Transglutaminase-like domain-containing protein</fullName>
    </submittedName>
</protein>
<dbReference type="PANTHER" id="PTHR31350">
    <property type="entry name" value="SI:DKEY-261L7.2"/>
    <property type="match status" value="1"/>
</dbReference>
<evidence type="ECO:0000256" key="1">
    <source>
        <dbReference type="ARBA" id="ARBA00007100"/>
    </source>
</evidence>
<evidence type="ECO:0000313" key="4">
    <source>
        <dbReference type="Proteomes" id="UP001177769"/>
    </source>
</evidence>
<gene>
    <name evidence="3" type="ORF">PFX98_16755</name>
</gene>
<name>A0AA95SJZ8_9BURK</name>